<organism evidence="2 3">
    <name type="scientific">Cytophaga hutchinsonii (strain ATCC 33406 / DSM 1761 / CIP 103989 / NBRC 15051 / NCIMB 9469 / D465)</name>
    <dbReference type="NCBI Taxonomy" id="269798"/>
    <lineage>
        <taxon>Bacteria</taxon>
        <taxon>Pseudomonadati</taxon>
        <taxon>Bacteroidota</taxon>
        <taxon>Cytophagia</taxon>
        <taxon>Cytophagales</taxon>
        <taxon>Cytophagaceae</taxon>
        <taxon>Cytophaga</taxon>
    </lineage>
</organism>
<dbReference type="RefSeq" id="WP_011583500.1">
    <property type="nucleotide sequence ID" value="NC_008255.1"/>
</dbReference>
<keyword evidence="1" id="KW-0732">Signal</keyword>
<evidence type="ECO:0000313" key="3">
    <source>
        <dbReference type="Proteomes" id="UP000001822"/>
    </source>
</evidence>
<evidence type="ECO:0000256" key="1">
    <source>
        <dbReference type="SAM" id="SignalP"/>
    </source>
</evidence>
<evidence type="ECO:0008006" key="4">
    <source>
        <dbReference type="Google" id="ProtNLM"/>
    </source>
</evidence>
<feature type="signal peptide" evidence="1">
    <location>
        <begin position="1"/>
        <end position="21"/>
    </location>
</feature>
<reference evidence="2 3" key="1">
    <citation type="journal article" date="2007" name="Appl. Environ. Microbiol.">
        <title>Genome sequence of the cellulolytic gliding bacterium Cytophaga hutchinsonii.</title>
        <authorList>
            <person name="Xie G."/>
            <person name="Bruce D.C."/>
            <person name="Challacombe J.F."/>
            <person name="Chertkov O."/>
            <person name="Detter J.C."/>
            <person name="Gilna P."/>
            <person name="Han C.S."/>
            <person name="Lucas S."/>
            <person name="Misra M."/>
            <person name="Myers G.L."/>
            <person name="Richardson P."/>
            <person name="Tapia R."/>
            <person name="Thayer N."/>
            <person name="Thompson L.S."/>
            <person name="Brettin T.S."/>
            <person name="Henrissat B."/>
            <person name="Wilson D.B."/>
            <person name="McBride M.J."/>
        </authorList>
    </citation>
    <scope>NUCLEOTIDE SEQUENCE [LARGE SCALE GENOMIC DNA]</scope>
    <source>
        <strain evidence="3">ATCC 33406 / DSM 1761 / CIP 103989 / NBRC 15051 / NCIMB 9469 / D465</strain>
    </source>
</reference>
<dbReference type="AlphaFoldDB" id="A0A6N4SM93"/>
<dbReference type="Proteomes" id="UP000001822">
    <property type="component" value="Chromosome"/>
</dbReference>
<accession>A0A6N4SM93</accession>
<dbReference type="InterPro" id="IPR011050">
    <property type="entry name" value="Pectin_lyase_fold/virulence"/>
</dbReference>
<dbReference type="SUPFAM" id="SSF51126">
    <property type="entry name" value="Pectin lyase-like"/>
    <property type="match status" value="1"/>
</dbReference>
<dbReference type="PANTHER" id="PTHR41339">
    <property type="entry name" value="LIPL48"/>
    <property type="match status" value="1"/>
</dbReference>
<protein>
    <recommendedName>
        <fullName evidence="4">T9SS C-terminal target domain-containing protein</fullName>
    </recommendedName>
</protein>
<dbReference type="OrthoDB" id="1521716at2"/>
<dbReference type="KEGG" id="chu:CHU_0090"/>
<name>A0A6N4SM93_CYTH3</name>
<dbReference type="PANTHER" id="PTHR41339:SF1">
    <property type="entry name" value="SECRETED PROTEIN"/>
    <property type="match status" value="1"/>
</dbReference>
<feature type="chain" id="PRO_5027011736" description="T9SS C-terminal target domain-containing protein" evidence="1">
    <location>
        <begin position="22"/>
        <end position="464"/>
    </location>
</feature>
<evidence type="ECO:0000313" key="2">
    <source>
        <dbReference type="EMBL" id="ABG57384.1"/>
    </source>
</evidence>
<gene>
    <name evidence="2" type="ordered locus">CHU_0090</name>
</gene>
<dbReference type="EMBL" id="CP000383">
    <property type="protein sequence ID" value="ABG57384.1"/>
    <property type="molecule type" value="Genomic_DNA"/>
</dbReference>
<sequence length="464" mass="49016">MKKTVKSILYILLAAAFVVTSCKDKKDDPAPSNGGNTNVEVIEGEISSDKTLDASKKYLLKGKVYVLSGHKIVIPAGTVIFGDKTTQGALIINRGAKIEAVGTASNPIVFTSNAPAGYRQRGDWAGIVICGNAQTNKGSNNPIEGIQGTGGVNGYYGPNGATPDNTQNSGTMKFVRIEYAGFPLSDDNELNSLTFGSVGSGTTIENIMVSYANDDAYEWFGGTINHKYLIAYSTIDDDFDTDAGYSGSIQYGLVVRDNNIADKSTSRAFESSSNATGADPDSECKFANFTILGPWIYADTSSTANIAASFGNAIEINTSSNIKVWNSMILGFTVPVNMNGGDNSEVKNNILYGRDSLVVKTANAKGTFADNTVITSRILKSIYGTSVFTGKDSKKNKSESSSALYFNNPNPLQAAGSPYATGAPSLAASGFTAESYYGAFGTTANAGWAWGQAWINFAPNNTAY</sequence>
<dbReference type="PROSITE" id="PS51257">
    <property type="entry name" value="PROKAR_LIPOPROTEIN"/>
    <property type="match status" value="1"/>
</dbReference>
<proteinExistence type="predicted"/>
<keyword evidence="3" id="KW-1185">Reference proteome</keyword>